<dbReference type="EMBL" id="JMPJ01000032">
    <property type="protein sequence ID" value="KFC84008.1"/>
    <property type="molecule type" value="Genomic_DNA"/>
</dbReference>
<organism evidence="7 8">
    <name type="scientific">Ewingella americana (strain ATCC 33852 / DSM 4580 / CCUG 14506 / JCM 5911 / LMG 7869 / NCTC 12157 / CDC 1468-78)</name>
    <dbReference type="NCBI Taxonomy" id="910964"/>
    <lineage>
        <taxon>Bacteria</taxon>
        <taxon>Pseudomonadati</taxon>
        <taxon>Pseudomonadota</taxon>
        <taxon>Gammaproteobacteria</taxon>
        <taxon>Enterobacterales</taxon>
        <taxon>Yersiniaceae</taxon>
        <taxon>Ewingella</taxon>
    </lineage>
</organism>
<evidence type="ECO:0000256" key="2">
    <source>
        <dbReference type="ARBA" id="ARBA00022491"/>
    </source>
</evidence>
<dbReference type="InterPro" id="IPR058163">
    <property type="entry name" value="LysR-type_TF_proteobact-type"/>
</dbReference>
<dbReference type="GeneID" id="78379293"/>
<dbReference type="InterPro" id="IPR036390">
    <property type="entry name" value="WH_DNA-bd_sf"/>
</dbReference>
<dbReference type="STRING" id="910964.GEAM_0952"/>
<keyword evidence="5" id="KW-0804">Transcription</keyword>
<dbReference type="InterPro" id="IPR036388">
    <property type="entry name" value="WH-like_DNA-bd_sf"/>
</dbReference>
<evidence type="ECO:0000313" key="8">
    <source>
        <dbReference type="Proteomes" id="UP000028640"/>
    </source>
</evidence>
<dbReference type="SUPFAM" id="SSF46785">
    <property type="entry name" value="Winged helix' DNA-binding domain"/>
    <property type="match status" value="1"/>
</dbReference>
<dbReference type="AlphaFoldDB" id="A0A085GJW3"/>
<dbReference type="Gene3D" id="1.10.10.10">
    <property type="entry name" value="Winged helix-like DNA-binding domain superfamily/Winged helix DNA-binding domain"/>
    <property type="match status" value="1"/>
</dbReference>
<dbReference type="GO" id="GO:0006351">
    <property type="term" value="P:DNA-templated transcription"/>
    <property type="evidence" value="ECO:0007669"/>
    <property type="project" value="TreeGrafter"/>
</dbReference>
<dbReference type="InterPro" id="IPR000847">
    <property type="entry name" value="LysR_HTH_N"/>
</dbReference>
<evidence type="ECO:0000256" key="5">
    <source>
        <dbReference type="ARBA" id="ARBA00023163"/>
    </source>
</evidence>
<evidence type="ECO:0000256" key="3">
    <source>
        <dbReference type="ARBA" id="ARBA00023015"/>
    </source>
</evidence>
<dbReference type="Pfam" id="PF03466">
    <property type="entry name" value="LysR_substrate"/>
    <property type="match status" value="1"/>
</dbReference>
<dbReference type="GO" id="GO:0043565">
    <property type="term" value="F:sequence-specific DNA binding"/>
    <property type="evidence" value="ECO:0007669"/>
    <property type="project" value="TreeGrafter"/>
</dbReference>
<dbReference type="GO" id="GO:0003700">
    <property type="term" value="F:DNA-binding transcription factor activity"/>
    <property type="evidence" value="ECO:0007669"/>
    <property type="project" value="InterPro"/>
</dbReference>
<keyword evidence="4" id="KW-0238">DNA-binding</keyword>
<dbReference type="FunFam" id="1.10.10.10:FF:000001">
    <property type="entry name" value="LysR family transcriptional regulator"/>
    <property type="match status" value="1"/>
</dbReference>
<dbReference type="RefSeq" id="WP_034788955.1">
    <property type="nucleotide sequence ID" value="NZ_JMPJ01000032.1"/>
</dbReference>
<comment type="similarity">
    <text evidence="1">Belongs to the LysR transcriptional regulatory family.</text>
</comment>
<dbReference type="PANTHER" id="PTHR30537:SF5">
    <property type="entry name" value="HTH-TYPE TRANSCRIPTIONAL ACTIVATOR TTDR-RELATED"/>
    <property type="match status" value="1"/>
</dbReference>
<keyword evidence="2" id="KW-0678">Repressor</keyword>
<sequence length="313" mass="34985">MEGFNQINFKSLKLFVAVLDLGSFSEVARREALSPSSVSRVIQQMEQALQTQLLYRNTRAVSPTESGKLLGHHARQALDQIAQAERGLQEQDLEPSGLVKINAPIVFGQRHIAPWLHELCARYPKLQIELMQTDDFVDPLHDATDLLIRIGVMADSTLQARTLAVQRYCLAASPGYLAKAGTPTSPEDLLQHSCLVFKGYVGSQRWFFRPKSFEEWQAYSLRGVLTGNNAETLTQAAINGMGLVVFPTWLIGEALHDGRLVSVLEEYQVSTQLETPTISALYPQGKRLSLKVRAVIDFLVEKYGERPYWEAGN</sequence>
<keyword evidence="3" id="KW-0805">Transcription regulation</keyword>
<dbReference type="Pfam" id="PF00126">
    <property type="entry name" value="HTH_1"/>
    <property type="match status" value="1"/>
</dbReference>
<evidence type="ECO:0000256" key="1">
    <source>
        <dbReference type="ARBA" id="ARBA00009437"/>
    </source>
</evidence>
<protein>
    <submittedName>
        <fullName evidence="7">LysR family transcriptional regulator</fullName>
    </submittedName>
</protein>
<reference evidence="7 8" key="1">
    <citation type="submission" date="2014-05" db="EMBL/GenBank/DDBJ databases">
        <title>ATOL: Assembling a taxonomically balanced genome-scale reconstruction of the evolutionary history of the Enterobacteriaceae.</title>
        <authorList>
            <person name="Plunkett G.III."/>
            <person name="Neeno-Eckwall E.C."/>
            <person name="Glasner J.D."/>
            <person name="Perna N.T."/>
        </authorList>
    </citation>
    <scope>NUCLEOTIDE SEQUENCE [LARGE SCALE GENOMIC DNA]</scope>
    <source>
        <strain evidence="7 8">ATCC 33852</strain>
    </source>
</reference>
<dbReference type="Proteomes" id="UP000028640">
    <property type="component" value="Unassembled WGS sequence"/>
</dbReference>
<proteinExistence type="inferred from homology"/>
<dbReference type="SUPFAM" id="SSF53850">
    <property type="entry name" value="Periplasmic binding protein-like II"/>
    <property type="match status" value="1"/>
</dbReference>
<dbReference type="CDD" id="cd08422">
    <property type="entry name" value="PBP2_CrgA_like"/>
    <property type="match status" value="1"/>
</dbReference>
<dbReference type="PROSITE" id="PS50931">
    <property type="entry name" value="HTH_LYSR"/>
    <property type="match status" value="1"/>
</dbReference>
<dbReference type="OrthoDB" id="8885940at2"/>
<dbReference type="InterPro" id="IPR005119">
    <property type="entry name" value="LysR_subst-bd"/>
</dbReference>
<accession>A0A085GJW3</accession>
<dbReference type="Gene3D" id="3.40.190.290">
    <property type="match status" value="1"/>
</dbReference>
<name>A0A085GJW3_EWIA3</name>
<feature type="domain" description="HTH lysR-type" evidence="6">
    <location>
        <begin position="7"/>
        <end position="64"/>
    </location>
</feature>
<evidence type="ECO:0000313" key="7">
    <source>
        <dbReference type="EMBL" id="KFC84008.1"/>
    </source>
</evidence>
<dbReference type="PANTHER" id="PTHR30537">
    <property type="entry name" value="HTH-TYPE TRANSCRIPTIONAL REGULATOR"/>
    <property type="match status" value="1"/>
</dbReference>
<dbReference type="eggNOG" id="COG0583">
    <property type="taxonomic scope" value="Bacteria"/>
</dbReference>
<evidence type="ECO:0000256" key="4">
    <source>
        <dbReference type="ARBA" id="ARBA00023125"/>
    </source>
</evidence>
<comment type="caution">
    <text evidence="7">The sequence shown here is derived from an EMBL/GenBank/DDBJ whole genome shotgun (WGS) entry which is preliminary data.</text>
</comment>
<keyword evidence="8" id="KW-1185">Reference proteome</keyword>
<evidence type="ECO:0000259" key="6">
    <source>
        <dbReference type="PROSITE" id="PS50931"/>
    </source>
</evidence>
<gene>
    <name evidence="7" type="ORF">GEAM_0952</name>
</gene>